<dbReference type="Proteomes" id="UP000054567">
    <property type="component" value="Unassembled WGS sequence"/>
</dbReference>
<name>A0A0J6FCJ2_COCPO</name>
<reference evidence="2 3" key="1">
    <citation type="submission" date="2007-06" db="EMBL/GenBank/DDBJ databases">
        <title>The Genome Sequence of Coccidioides posadasii RMSCC_3488.</title>
        <authorList>
            <consortium name="Coccidioides Genome Resources Consortium"/>
            <consortium name="The Broad Institute Genome Sequencing Platform"/>
            <person name="Henn M.R."/>
            <person name="Sykes S."/>
            <person name="Young S."/>
            <person name="Jaffe D."/>
            <person name="Berlin A."/>
            <person name="Alvarez P."/>
            <person name="Butler J."/>
            <person name="Gnerre S."/>
            <person name="Grabherr M."/>
            <person name="Mauceli E."/>
            <person name="Brockman W."/>
            <person name="Kodira C."/>
            <person name="Alvarado L."/>
            <person name="Zeng Q."/>
            <person name="Crawford M."/>
            <person name="Antoine C."/>
            <person name="Devon K."/>
            <person name="Galgiani J."/>
            <person name="Orsborn K."/>
            <person name="Lewis M.L."/>
            <person name="Nusbaum C."/>
            <person name="Galagan J."/>
            <person name="Birren B."/>
        </authorList>
    </citation>
    <scope>NUCLEOTIDE SEQUENCE [LARGE SCALE GENOMIC DNA]</scope>
    <source>
        <strain evidence="2 3">RMSCC 3488</strain>
    </source>
</reference>
<accession>A0A0J6FCJ2</accession>
<organism evidence="2 3">
    <name type="scientific">Coccidioides posadasii RMSCC 3488</name>
    <dbReference type="NCBI Taxonomy" id="454284"/>
    <lineage>
        <taxon>Eukaryota</taxon>
        <taxon>Fungi</taxon>
        <taxon>Dikarya</taxon>
        <taxon>Ascomycota</taxon>
        <taxon>Pezizomycotina</taxon>
        <taxon>Eurotiomycetes</taxon>
        <taxon>Eurotiomycetidae</taxon>
        <taxon>Onygenales</taxon>
        <taxon>Onygenaceae</taxon>
        <taxon>Coccidioides</taxon>
    </lineage>
</organism>
<feature type="region of interest" description="Disordered" evidence="1">
    <location>
        <begin position="90"/>
        <end position="119"/>
    </location>
</feature>
<evidence type="ECO:0000256" key="1">
    <source>
        <dbReference type="SAM" id="MobiDB-lite"/>
    </source>
</evidence>
<gene>
    <name evidence="2" type="ORF">CPAG_07042</name>
</gene>
<evidence type="ECO:0000313" key="3">
    <source>
        <dbReference type="Proteomes" id="UP000054567"/>
    </source>
</evidence>
<protein>
    <submittedName>
        <fullName evidence="2">Uncharacterized protein</fullName>
    </submittedName>
</protein>
<proteinExistence type="predicted"/>
<reference evidence="3" key="2">
    <citation type="journal article" date="2009" name="Genome Res.">
        <title>Comparative genomic analyses of the human fungal pathogens Coccidioides and their relatives.</title>
        <authorList>
            <person name="Sharpton T.J."/>
            <person name="Stajich J.E."/>
            <person name="Rounsley S.D."/>
            <person name="Gardner M.J."/>
            <person name="Wortman J.R."/>
            <person name="Jordar V.S."/>
            <person name="Maiti R."/>
            <person name="Kodira C.D."/>
            <person name="Neafsey D.E."/>
            <person name="Zeng Q."/>
            <person name="Hung C.-Y."/>
            <person name="McMahan C."/>
            <person name="Muszewska A."/>
            <person name="Grynberg M."/>
            <person name="Mandel M.A."/>
            <person name="Kellner E.M."/>
            <person name="Barker B.M."/>
            <person name="Galgiani J.N."/>
            <person name="Orbach M.J."/>
            <person name="Kirkland T.N."/>
            <person name="Cole G.T."/>
            <person name="Henn M.R."/>
            <person name="Birren B.W."/>
            <person name="Taylor J.W."/>
        </authorList>
    </citation>
    <scope>NUCLEOTIDE SEQUENCE [LARGE SCALE GENOMIC DNA]</scope>
    <source>
        <strain evidence="3">RMSCC 3488</strain>
    </source>
</reference>
<dbReference type="EMBL" id="DS268112">
    <property type="protein sequence ID" value="KMM70731.1"/>
    <property type="molecule type" value="Genomic_DNA"/>
</dbReference>
<sequence>MYCEGRELIFWMLDLTVSQFVESLALIPTSFRSSSASDSDGDLNFKPVSCLDKFKKGPLLEGQQLGNVTADIQRVEAGLLRMQVIPAQPAAWPESENGRESREGQFHRRVERRGAISAL</sequence>
<evidence type="ECO:0000313" key="2">
    <source>
        <dbReference type="EMBL" id="KMM70731.1"/>
    </source>
</evidence>
<dbReference type="VEuPathDB" id="FungiDB:CPAG_07042"/>
<dbReference type="AlphaFoldDB" id="A0A0J6FCJ2"/>
<reference evidence="3" key="3">
    <citation type="journal article" date="2010" name="Genome Res.">
        <title>Population genomic sequencing of Coccidioides fungi reveals recent hybridization and transposon control.</title>
        <authorList>
            <person name="Neafsey D.E."/>
            <person name="Barker B.M."/>
            <person name="Sharpton T.J."/>
            <person name="Stajich J.E."/>
            <person name="Park D.J."/>
            <person name="Whiston E."/>
            <person name="Hung C.-Y."/>
            <person name="McMahan C."/>
            <person name="White J."/>
            <person name="Sykes S."/>
            <person name="Heiman D."/>
            <person name="Young S."/>
            <person name="Zeng Q."/>
            <person name="Abouelleil A."/>
            <person name="Aftuck L."/>
            <person name="Bessette D."/>
            <person name="Brown A."/>
            <person name="FitzGerald M."/>
            <person name="Lui A."/>
            <person name="Macdonald J.P."/>
            <person name="Priest M."/>
            <person name="Orbach M.J."/>
            <person name="Galgiani J.N."/>
            <person name="Kirkland T.N."/>
            <person name="Cole G.T."/>
            <person name="Birren B.W."/>
            <person name="Henn M.R."/>
            <person name="Taylor J.W."/>
            <person name="Rounsley S.D."/>
        </authorList>
    </citation>
    <scope>NUCLEOTIDE SEQUENCE [LARGE SCALE GENOMIC DNA]</scope>
    <source>
        <strain evidence="3">RMSCC 3488</strain>
    </source>
</reference>
<feature type="compositionally biased region" description="Basic and acidic residues" evidence="1">
    <location>
        <begin position="96"/>
        <end position="119"/>
    </location>
</feature>